<evidence type="ECO:0000313" key="1">
    <source>
        <dbReference type="EMBL" id="EFP89113.1"/>
    </source>
</evidence>
<dbReference type="GeneID" id="10546663"/>
<dbReference type="AlphaFoldDB" id="E3KXQ1"/>
<dbReference type="RefSeq" id="XP_003333532.1">
    <property type="nucleotide sequence ID" value="XM_003333484.1"/>
</dbReference>
<evidence type="ECO:0000313" key="2">
    <source>
        <dbReference type="Proteomes" id="UP000008783"/>
    </source>
</evidence>
<dbReference type="VEuPathDB" id="FungiDB:PGTG_14954"/>
<dbReference type="HOGENOM" id="CLU_2050819_0_0_1"/>
<accession>E3KXQ1</accession>
<reference key="1">
    <citation type="submission" date="2007-01" db="EMBL/GenBank/DDBJ databases">
        <title>The Genome Sequence of Puccinia graminis f. sp. tritici Strain CRL 75-36-700-3.</title>
        <authorList>
            <consortium name="The Broad Institute Genome Sequencing Platform"/>
            <person name="Birren B."/>
            <person name="Lander E."/>
            <person name="Galagan J."/>
            <person name="Nusbaum C."/>
            <person name="Devon K."/>
            <person name="Cuomo C."/>
            <person name="Jaffe D."/>
            <person name="Butler J."/>
            <person name="Alvarez P."/>
            <person name="Gnerre S."/>
            <person name="Grabherr M."/>
            <person name="Mauceli E."/>
            <person name="Brockman W."/>
            <person name="Young S."/>
            <person name="LaButti K."/>
            <person name="Sykes S."/>
            <person name="DeCaprio D."/>
            <person name="Crawford M."/>
            <person name="Koehrsen M."/>
            <person name="Engels R."/>
            <person name="Montgomery P."/>
            <person name="Pearson M."/>
            <person name="Howarth C."/>
            <person name="Larson L."/>
            <person name="White J."/>
            <person name="Zeng Q."/>
            <person name="Kodira C."/>
            <person name="Yandava C."/>
            <person name="Alvarado L."/>
            <person name="O'Leary S."/>
            <person name="Szabo L."/>
            <person name="Dean R."/>
            <person name="Schein J."/>
        </authorList>
    </citation>
    <scope>NUCLEOTIDE SEQUENCE</scope>
    <source>
        <strain>CRL 75-36-700-3</strain>
    </source>
</reference>
<organism evidence="1 2">
    <name type="scientific">Puccinia graminis f. sp. tritici (strain CRL 75-36-700-3 / race SCCL)</name>
    <name type="common">Black stem rust fungus</name>
    <dbReference type="NCBI Taxonomy" id="418459"/>
    <lineage>
        <taxon>Eukaryota</taxon>
        <taxon>Fungi</taxon>
        <taxon>Dikarya</taxon>
        <taxon>Basidiomycota</taxon>
        <taxon>Pucciniomycotina</taxon>
        <taxon>Pucciniomycetes</taxon>
        <taxon>Pucciniales</taxon>
        <taxon>Pucciniaceae</taxon>
        <taxon>Puccinia</taxon>
    </lineage>
</organism>
<dbReference type="KEGG" id="pgr:PGTG_14954"/>
<proteinExistence type="predicted"/>
<keyword evidence="2" id="KW-1185">Reference proteome</keyword>
<dbReference type="Proteomes" id="UP000008783">
    <property type="component" value="Unassembled WGS sequence"/>
</dbReference>
<gene>
    <name evidence="1" type="ORF">PGTG_14954</name>
</gene>
<dbReference type="InParanoid" id="E3KXQ1"/>
<reference evidence="2" key="2">
    <citation type="journal article" date="2011" name="Proc. Natl. Acad. Sci. U.S.A.">
        <title>Obligate biotrophy features unraveled by the genomic analysis of rust fungi.</title>
        <authorList>
            <person name="Duplessis S."/>
            <person name="Cuomo C.A."/>
            <person name="Lin Y.-C."/>
            <person name="Aerts A."/>
            <person name="Tisserant E."/>
            <person name="Veneault-Fourrey C."/>
            <person name="Joly D.L."/>
            <person name="Hacquard S."/>
            <person name="Amselem J."/>
            <person name="Cantarel B.L."/>
            <person name="Chiu R."/>
            <person name="Coutinho P.M."/>
            <person name="Feau N."/>
            <person name="Field M."/>
            <person name="Frey P."/>
            <person name="Gelhaye E."/>
            <person name="Goldberg J."/>
            <person name="Grabherr M.G."/>
            <person name="Kodira C.D."/>
            <person name="Kohler A."/>
            <person name="Kuees U."/>
            <person name="Lindquist E.A."/>
            <person name="Lucas S.M."/>
            <person name="Mago R."/>
            <person name="Mauceli E."/>
            <person name="Morin E."/>
            <person name="Murat C."/>
            <person name="Pangilinan J.L."/>
            <person name="Park R."/>
            <person name="Pearson M."/>
            <person name="Quesneville H."/>
            <person name="Rouhier N."/>
            <person name="Sakthikumar S."/>
            <person name="Salamov A.A."/>
            <person name="Schmutz J."/>
            <person name="Selles B."/>
            <person name="Shapiro H."/>
            <person name="Tanguay P."/>
            <person name="Tuskan G.A."/>
            <person name="Henrissat B."/>
            <person name="Van de Peer Y."/>
            <person name="Rouze P."/>
            <person name="Ellis J.G."/>
            <person name="Dodds P.N."/>
            <person name="Schein J.E."/>
            <person name="Zhong S."/>
            <person name="Hamelin R.C."/>
            <person name="Grigoriev I.V."/>
            <person name="Szabo L.J."/>
            <person name="Martin F."/>
        </authorList>
    </citation>
    <scope>NUCLEOTIDE SEQUENCE [LARGE SCALE GENOMIC DNA]</scope>
    <source>
        <strain evidence="2">CRL 75-36-700-3 / race SCCL</strain>
    </source>
</reference>
<name>E3KXQ1_PUCGT</name>
<protein>
    <submittedName>
        <fullName evidence="1">Uncharacterized protein</fullName>
    </submittedName>
</protein>
<dbReference type="OrthoDB" id="10598583at2759"/>
<dbReference type="EMBL" id="DS178319">
    <property type="protein sequence ID" value="EFP89113.1"/>
    <property type="molecule type" value="Genomic_DNA"/>
</dbReference>
<sequence length="120" mass="13444">MDSLKTQDATEVECPVTLTEGFGSLEVLGDASPRSRGTTYRRWSALGPADFRCMTGTKRRAETTSVRLTVPTSFKPAYIQQLIILPHKPFSSEALRGTSSHGHQQLRLIVWFKRFSWNSG</sequence>